<dbReference type="EMBL" id="BGZK01000204">
    <property type="protein sequence ID" value="GBP28240.1"/>
    <property type="molecule type" value="Genomic_DNA"/>
</dbReference>
<gene>
    <name evidence="1" type="ORF">EVAR_19089_1</name>
</gene>
<accession>A0A4C1UPV0</accession>
<protein>
    <submittedName>
        <fullName evidence="1">Uncharacterized protein</fullName>
    </submittedName>
</protein>
<dbReference type="Proteomes" id="UP000299102">
    <property type="component" value="Unassembled WGS sequence"/>
</dbReference>
<name>A0A4C1UPV0_EUMVA</name>
<keyword evidence="2" id="KW-1185">Reference proteome</keyword>
<sequence length="120" mass="13411">MAGNALKWWISLALKIKESNKTQPEQQPSALASIDLRFIPRASATACTLSALCTRGSHLMEIVFGTPLRVIFEVLKETLYKKKVKKDLPHKSTNNGIEKFLIVTPGSIKDPVQKNESLYE</sequence>
<organism evidence="1 2">
    <name type="scientific">Eumeta variegata</name>
    <name type="common">Bagworm moth</name>
    <name type="synonym">Eumeta japonica</name>
    <dbReference type="NCBI Taxonomy" id="151549"/>
    <lineage>
        <taxon>Eukaryota</taxon>
        <taxon>Metazoa</taxon>
        <taxon>Ecdysozoa</taxon>
        <taxon>Arthropoda</taxon>
        <taxon>Hexapoda</taxon>
        <taxon>Insecta</taxon>
        <taxon>Pterygota</taxon>
        <taxon>Neoptera</taxon>
        <taxon>Endopterygota</taxon>
        <taxon>Lepidoptera</taxon>
        <taxon>Glossata</taxon>
        <taxon>Ditrysia</taxon>
        <taxon>Tineoidea</taxon>
        <taxon>Psychidae</taxon>
        <taxon>Oiketicinae</taxon>
        <taxon>Eumeta</taxon>
    </lineage>
</organism>
<proteinExistence type="predicted"/>
<reference evidence="1 2" key="1">
    <citation type="journal article" date="2019" name="Commun. Biol.">
        <title>The bagworm genome reveals a unique fibroin gene that provides high tensile strength.</title>
        <authorList>
            <person name="Kono N."/>
            <person name="Nakamura H."/>
            <person name="Ohtoshi R."/>
            <person name="Tomita M."/>
            <person name="Numata K."/>
            <person name="Arakawa K."/>
        </authorList>
    </citation>
    <scope>NUCLEOTIDE SEQUENCE [LARGE SCALE GENOMIC DNA]</scope>
</reference>
<evidence type="ECO:0000313" key="1">
    <source>
        <dbReference type="EMBL" id="GBP28240.1"/>
    </source>
</evidence>
<evidence type="ECO:0000313" key="2">
    <source>
        <dbReference type="Proteomes" id="UP000299102"/>
    </source>
</evidence>
<dbReference type="AlphaFoldDB" id="A0A4C1UPV0"/>
<comment type="caution">
    <text evidence="1">The sequence shown here is derived from an EMBL/GenBank/DDBJ whole genome shotgun (WGS) entry which is preliminary data.</text>
</comment>